<reference evidence="8" key="1">
    <citation type="submission" date="2020-05" db="EMBL/GenBank/DDBJ databases">
        <authorList>
            <person name="Chiriac C."/>
            <person name="Salcher M."/>
            <person name="Ghai R."/>
            <person name="Kavagutti S V."/>
        </authorList>
    </citation>
    <scope>NUCLEOTIDE SEQUENCE</scope>
</reference>
<dbReference type="InterPro" id="IPR043428">
    <property type="entry name" value="LivM-like"/>
</dbReference>
<dbReference type="InterPro" id="IPR001851">
    <property type="entry name" value="ABC_transp_permease"/>
</dbReference>
<evidence type="ECO:0000313" key="8">
    <source>
        <dbReference type="EMBL" id="CAB4964086.1"/>
    </source>
</evidence>
<dbReference type="EMBL" id="CAFBNF010000358">
    <property type="protein sequence ID" value="CAB4964086.1"/>
    <property type="molecule type" value="Genomic_DNA"/>
</dbReference>
<dbReference type="PANTHER" id="PTHR30482">
    <property type="entry name" value="HIGH-AFFINITY BRANCHED-CHAIN AMINO ACID TRANSPORT SYSTEM PERMEASE"/>
    <property type="match status" value="1"/>
</dbReference>
<evidence type="ECO:0000256" key="1">
    <source>
        <dbReference type="ARBA" id="ARBA00004651"/>
    </source>
</evidence>
<evidence type="ECO:0000256" key="2">
    <source>
        <dbReference type="ARBA" id="ARBA00022475"/>
    </source>
</evidence>
<accession>A0A6J7L755</accession>
<proteinExistence type="predicted"/>
<sequence length="362" mass="38033">MSAAVTTPLQPARLVRVRRSTRSSYVGLALSVVLIVTLAIGPFAFLTKGNQQNLVTLFIYIILGTMWNLLAGYAGMVSIGQQAFIGIGAYGIVYAADILGVGLLVAIPLALVISGVIAYLVSFLAFRLSGGYFAIGTWVIAEVIKLVTTQVQTLGAGSGISLSVFKGYKPEIRIATIYWIALAAVVVSVVVTYLLLRSRLGAGFTAVRDDATAASTLGVNVTLSKRIVWVVSAMGCGLAGVLLAMSTLNVQPDSVFSIKYTAFMIFIVVIGGIGTIEGPILGAVVFFALEQWLGNIGVWYLVILGAVAIGMVLFAPKGLWGLISRGGRLQLFPTGLRLVTPLPATLSDPPPGTPPTPDTEEV</sequence>
<dbReference type="Pfam" id="PF02653">
    <property type="entry name" value="BPD_transp_2"/>
    <property type="match status" value="1"/>
</dbReference>
<gene>
    <name evidence="8" type="ORF">UFOPK3773_02218</name>
</gene>
<feature type="transmembrane region" description="Helical" evidence="7">
    <location>
        <begin position="87"/>
        <end position="111"/>
    </location>
</feature>
<evidence type="ECO:0000256" key="4">
    <source>
        <dbReference type="ARBA" id="ARBA00022989"/>
    </source>
</evidence>
<feature type="transmembrane region" description="Helical" evidence="7">
    <location>
        <begin position="176"/>
        <end position="196"/>
    </location>
</feature>
<evidence type="ECO:0000256" key="5">
    <source>
        <dbReference type="ARBA" id="ARBA00023136"/>
    </source>
</evidence>
<dbReference type="GO" id="GO:0005886">
    <property type="term" value="C:plasma membrane"/>
    <property type="evidence" value="ECO:0007669"/>
    <property type="project" value="UniProtKB-SubCell"/>
</dbReference>
<feature type="transmembrane region" description="Helical" evidence="7">
    <location>
        <begin position="25"/>
        <end position="45"/>
    </location>
</feature>
<feature type="transmembrane region" description="Helical" evidence="7">
    <location>
        <begin position="227"/>
        <end position="248"/>
    </location>
</feature>
<evidence type="ECO:0000256" key="3">
    <source>
        <dbReference type="ARBA" id="ARBA00022692"/>
    </source>
</evidence>
<name>A0A6J7L755_9ZZZZ</name>
<feature type="transmembrane region" description="Helical" evidence="7">
    <location>
        <begin position="260"/>
        <end position="286"/>
    </location>
</feature>
<feature type="region of interest" description="Disordered" evidence="6">
    <location>
        <begin position="342"/>
        <end position="362"/>
    </location>
</feature>
<evidence type="ECO:0000256" key="7">
    <source>
        <dbReference type="SAM" id="Phobius"/>
    </source>
</evidence>
<feature type="transmembrane region" description="Helical" evidence="7">
    <location>
        <begin position="57"/>
        <end position="75"/>
    </location>
</feature>
<dbReference type="CDD" id="cd06581">
    <property type="entry name" value="TM_PBP1_LivM_like"/>
    <property type="match status" value="1"/>
</dbReference>
<comment type="subcellular location">
    <subcellularLocation>
        <location evidence="1">Cell membrane</location>
        <topology evidence="1">Multi-pass membrane protein</topology>
    </subcellularLocation>
</comment>
<feature type="transmembrane region" description="Helical" evidence="7">
    <location>
        <begin position="292"/>
        <end position="315"/>
    </location>
</feature>
<protein>
    <submittedName>
        <fullName evidence="8">Unannotated protein</fullName>
    </submittedName>
</protein>
<keyword evidence="2" id="KW-1003">Cell membrane</keyword>
<keyword evidence="5 7" id="KW-0472">Membrane</keyword>
<dbReference type="AlphaFoldDB" id="A0A6J7L755"/>
<dbReference type="PANTHER" id="PTHR30482:SF17">
    <property type="entry name" value="ABC TRANSPORTER ATP-BINDING PROTEIN"/>
    <property type="match status" value="1"/>
</dbReference>
<keyword evidence="4 7" id="KW-1133">Transmembrane helix</keyword>
<organism evidence="8">
    <name type="scientific">freshwater metagenome</name>
    <dbReference type="NCBI Taxonomy" id="449393"/>
    <lineage>
        <taxon>unclassified sequences</taxon>
        <taxon>metagenomes</taxon>
        <taxon>ecological metagenomes</taxon>
    </lineage>
</organism>
<dbReference type="GO" id="GO:0015658">
    <property type="term" value="F:branched-chain amino acid transmembrane transporter activity"/>
    <property type="evidence" value="ECO:0007669"/>
    <property type="project" value="InterPro"/>
</dbReference>
<feature type="compositionally biased region" description="Pro residues" evidence="6">
    <location>
        <begin position="348"/>
        <end position="362"/>
    </location>
</feature>
<keyword evidence="3 7" id="KW-0812">Transmembrane</keyword>
<evidence type="ECO:0000256" key="6">
    <source>
        <dbReference type="SAM" id="MobiDB-lite"/>
    </source>
</evidence>